<dbReference type="Proteomes" id="UP000250235">
    <property type="component" value="Unassembled WGS sequence"/>
</dbReference>
<dbReference type="AlphaFoldDB" id="A0A2Z7DKG1"/>
<proteinExistence type="predicted"/>
<reference evidence="1 2" key="1">
    <citation type="journal article" date="2015" name="Proc. Natl. Acad. Sci. U.S.A.">
        <title>The resurrection genome of Boea hygrometrica: A blueprint for survival of dehydration.</title>
        <authorList>
            <person name="Xiao L."/>
            <person name="Yang G."/>
            <person name="Zhang L."/>
            <person name="Yang X."/>
            <person name="Zhao S."/>
            <person name="Ji Z."/>
            <person name="Zhou Q."/>
            <person name="Hu M."/>
            <person name="Wang Y."/>
            <person name="Chen M."/>
            <person name="Xu Y."/>
            <person name="Jin H."/>
            <person name="Xiao X."/>
            <person name="Hu G."/>
            <person name="Bao F."/>
            <person name="Hu Y."/>
            <person name="Wan P."/>
            <person name="Li L."/>
            <person name="Deng X."/>
            <person name="Kuang T."/>
            <person name="Xiang C."/>
            <person name="Zhu J.K."/>
            <person name="Oliver M.J."/>
            <person name="He Y."/>
        </authorList>
    </citation>
    <scope>NUCLEOTIDE SEQUENCE [LARGE SCALE GENOMIC DNA]</scope>
    <source>
        <strain evidence="2">cv. XS01</strain>
    </source>
</reference>
<organism evidence="1 2">
    <name type="scientific">Dorcoceras hygrometricum</name>
    <dbReference type="NCBI Taxonomy" id="472368"/>
    <lineage>
        <taxon>Eukaryota</taxon>
        <taxon>Viridiplantae</taxon>
        <taxon>Streptophyta</taxon>
        <taxon>Embryophyta</taxon>
        <taxon>Tracheophyta</taxon>
        <taxon>Spermatophyta</taxon>
        <taxon>Magnoliopsida</taxon>
        <taxon>eudicotyledons</taxon>
        <taxon>Gunneridae</taxon>
        <taxon>Pentapetalae</taxon>
        <taxon>asterids</taxon>
        <taxon>lamiids</taxon>
        <taxon>Lamiales</taxon>
        <taxon>Gesneriaceae</taxon>
        <taxon>Didymocarpoideae</taxon>
        <taxon>Trichosporeae</taxon>
        <taxon>Loxocarpinae</taxon>
        <taxon>Dorcoceras</taxon>
    </lineage>
</organism>
<keyword evidence="2" id="KW-1185">Reference proteome</keyword>
<accession>A0A2Z7DKG1</accession>
<gene>
    <name evidence="1" type="ORF">F511_11226</name>
</gene>
<protein>
    <submittedName>
        <fullName evidence="1">Uncharacterized protein</fullName>
    </submittedName>
</protein>
<evidence type="ECO:0000313" key="1">
    <source>
        <dbReference type="EMBL" id="KZV58731.1"/>
    </source>
</evidence>
<evidence type="ECO:0000313" key="2">
    <source>
        <dbReference type="Proteomes" id="UP000250235"/>
    </source>
</evidence>
<dbReference type="EMBL" id="KQ986342">
    <property type="protein sequence ID" value="KZV58731.1"/>
    <property type="molecule type" value="Genomic_DNA"/>
</dbReference>
<name>A0A2Z7DKG1_9LAMI</name>
<sequence>MTSANSVDGLAMMTSAVTSSESAVGSRHSANKRWSQQEATVHQQMVHSFKCFSVAALQTTKEVLVIKRDFRISAEDESSRSDEPAAKQLTIYEELSKLDVNC</sequence>